<dbReference type="Proteomes" id="UP001159363">
    <property type="component" value="Chromosome 1"/>
</dbReference>
<organism evidence="1 2">
    <name type="scientific">Dryococelus australis</name>
    <dbReference type="NCBI Taxonomy" id="614101"/>
    <lineage>
        <taxon>Eukaryota</taxon>
        <taxon>Metazoa</taxon>
        <taxon>Ecdysozoa</taxon>
        <taxon>Arthropoda</taxon>
        <taxon>Hexapoda</taxon>
        <taxon>Insecta</taxon>
        <taxon>Pterygota</taxon>
        <taxon>Neoptera</taxon>
        <taxon>Polyneoptera</taxon>
        <taxon>Phasmatodea</taxon>
        <taxon>Verophasmatodea</taxon>
        <taxon>Anareolatae</taxon>
        <taxon>Phasmatidae</taxon>
        <taxon>Eurycanthinae</taxon>
        <taxon>Dryococelus</taxon>
    </lineage>
</organism>
<gene>
    <name evidence="1" type="ORF">PR048_002521</name>
</gene>
<comment type="caution">
    <text evidence="1">The sequence shown here is derived from an EMBL/GenBank/DDBJ whole genome shotgun (WGS) entry which is preliminary data.</text>
</comment>
<sequence length="165" mass="18518">MTPPGAVSAPGSSENVPGDDENLYIIRLVFCPARGDKPGTFLGKELLFHNYLLPTKANRVRCPTGSPNFSNLGNMADVAVGRRAFLGQFHLPRPYIPPLLHLHFIHPLRRSKSRFQAPTKTLQLFPQLNLSSIAVNSQAHGRSDVRWLDILHGRVRCRQLAEHRR</sequence>
<keyword evidence="2" id="KW-1185">Reference proteome</keyword>
<reference evidence="1 2" key="1">
    <citation type="submission" date="2023-02" db="EMBL/GenBank/DDBJ databases">
        <title>LHISI_Scaffold_Assembly.</title>
        <authorList>
            <person name="Stuart O.P."/>
            <person name="Cleave R."/>
            <person name="Magrath M.J.L."/>
            <person name="Mikheyev A.S."/>
        </authorList>
    </citation>
    <scope>NUCLEOTIDE SEQUENCE [LARGE SCALE GENOMIC DNA]</scope>
    <source>
        <strain evidence="1">Daus_M_001</strain>
        <tissue evidence="1">Leg muscle</tissue>
    </source>
</reference>
<evidence type="ECO:0000313" key="1">
    <source>
        <dbReference type="EMBL" id="KAJ8897175.1"/>
    </source>
</evidence>
<name>A0ABQ9ILW7_9NEOP</name>
<protein>
    <submittedName>
        <fullName evidence="1">Uncharacterized protein</fullName>
    </submittedName>
</protein>
<dbReference type="EMBL" id="JARBHB010000001">
    <property type="protein sequence ID" value="KAJ8897175.1"/>
    <property type="molecule type" value="Genomic_DNA"/>
</dbReference>
<proteinExistence type="predicted"/>
<evidence type="ECO:0000313" key="2">
    <source>
        <dbReference type="Proteomes" id="UP001159363"/>
    </source>
</evidence>
<accession>A0ABQ9ILW7</accession>